<feature type="non-terminal residue" evidence="1">
    <location>
        <position position="65"/>
    </location>
</feature>
<protein>
    <submittedName>
        <fullName evidence="1">Uncharacterized protein</fullName>
    </submittedName>
</protein>
<sequence>SIYPSVYLSISLSIYLSIYPHRHRITNSHQHLFSVLPYTYLSDTVSQQASQSLPSLHRFCQVLLD</sequence>
<gene>
    <name evidence="1" type="ORF">A6R68_22376</name>
</gene>
<dbReference type="AlphaFoldDB" id="A0A1A6HZI9"/>
<evidence type="ECO:0000313" key="2">
    <source>
        <dbReference type="Proteomes" id="UP000092124"/>
    </source>
</evidence>
<accession>A0A1A6HZI9</accession>
<comment type="caution">
    <text evidence="1">The sequence shown here is derived from an EMBL/GenBank/DDBJ whole genome shotgun (WGS) entry which is preliminary data.</text>
</comment>
<name>A0A1A6HZI9_NEOLE</name>
<dbReference type="Proteomes" id="UP000092124">
    <property type="component" value="Unassembled WGS sequence"/>
</dbReference>
<reference evidence="1 2" key="1">
    <citation type="submission" date="2016-06" db="EMBL/GenBank/DDBJ databases">
        <title>The Draft Genome Sequence and Annotation of the Desert Woodrat Neotoma lepida.</title>
        <authorList>
            <person name="Campbell M."/>
            <person name="Oakeson K.F."/>
            <person name="Yandell M."/>
            <person name="Halpert J.R."/>
            <person name="Dearing D."/>
        </authorList>
    </citation>
    <scope>NUCLEOTIDE SEQUENCE [LARGE SCALE GENOMIC DNA]</scope>
    <source>
        <strain evidence="1">417</strain>
        <tissue evidence="1">Liver</tissue>
    </source>
</reference>
<evidence type="ECO:0000313" key="1">
    <source>
        <dbReference type="EMBL" id="OBS83634.1"/>
    </source>
</evidence>
<keyword evidence="2" id="KW-1185">Reference proteome</keyword>
<proteinExistence type="predicted"/>
<feature type="non-terminal residue" evidence="1">
    <location>
        <position position="1"/>
    </location>
</feature>
<organism evidence="1 2">
    <name type="scientific">Neotoma lepida</name>
    <name type="common">Desert woodrat</name>
    <dbReference type="NCBI Taxonomy" id="56216"/>
    <lineage>
        <taxon>Eukaryota</taxon>
        <taxon>Metazoa</taxon>
        <taxon>Chordata</taxon>
        <taxon>Craniata</taxon>
        <taxon>Vertebrata</taxon>
        <taxon>Euteleostomi</taxon>
        <taxon>Mammalia</taxon>
        <taxon>Eutheria</taxon>
        <taxon>Euarchontoglires</taxon>
        <taxon>Glires</taxon>
        <taxon>Rodentia</taxon>
        <taxon>Myomorpha</taxon>
        <taxon>Muroidea</taxon>
        <taxon>Cricetidae</taxon>
        <taxon>Neotominae</taxon>
        <taxon>Neotoma</taxon>
    </lineage>
</organism>
<dbReference type="EMBL" id="LZPO01000960">
    <property type="protein sequence ID" value="OBS83634.1"/>
    <property type="molecule type" value="Genomic_DNA"/>
</dbReference>